<protein>
    <submittedName>
        <fullName evidence="1">Uncharacterized protein</fullName>
    </submittedName>
</protein>
<gene>
    <name evidence="1" type="ORF">UFOVP421_8</name>
</gene>
<evidence type="ECO:0000313" key="1">
    <source>
        <dbReference type="EMBL" id="CAB4141883.1"/>
    </source>
</evidence>
<accession>A0A6J5M955</accession>
<reference evidence="1" key="1">
    <citation type="submission" date="2020-04" db="EMBL/GenBank/DDBJ databases">
        <authorList>
            <person name="Chiriac C."/>
            <person name="Salcher M."/>
            <person name="Ghai R."/>
            <person name="Kavagutti S V."/>
        </authorList>
    </citation>
    <scope>NUCLEOTIDE SEQUENCE</scope>
</reference>
<dbReference type="EMBL" id="LR796402">
    <property type="protein sequence ID" value="CAB4141883.1"/>
    <property type="molecule type" value="Genomic_DNA"/>
</dbReference>
<sequence length="107" mass="11907">MTPHNIIRRVLERGHDFIEADQGAQEILERLAAQGFVVVHAKAVIQQDGKVSVTRLLVESVLEDAATWVKANYIVGDGPHPAMAHKFRRDMADILALRAELQEARDA</sequence>
<name>A0A6J5M955_9CAUD</name>
<proteinExistence type="predicted"/>
<organism evidence="1">
    <name type="scientific">uncultured Caudovirales phage</name>
    <dbReference type="NCBI Taxonomy" id="2100421"/>
    <lineage>
        <taxon>Viruses</taxon>
        <taxon>Duplodnaviria</taxon>
        <taxon>Heunggongvirae</taxon>
        <taxon>Uroviricota</taxon>
        <taxon>Caudoviricetes</taxon>
        <taxon>Peduoviridae</taxon>
        <taxon>Maltschvirus</taxon>
        <taxon>Maltschvirus maltsch</taxon>
    </lineage>
</organism>